<feature type="compositionally biased region" description="Polar residues" evidence="1">
    <location>
        <begin position="1"/>
        <end position="12"/>
    </location>
</feature>
<evidence type="ECO:0000313" key="3">
    <source>
        <dbReference type="Proteomes" id="UP000324222"/>
    </source>
</evidence>
<evidence type="ECO:0000256" key="1">
    <source>
        <dbReference type="SAM" id="MobiDB-lite"/>
    </source>
</evidence>
<dbReference type="AlphaFoldDB" id="A0A5B7KD69"/>
<name>A0A5B7KD69_PORTR</name>
<feature type="compositionally biased region" description="Gly residues" evidence="1">
    <location>
        <begin position="39"/>
        <end position="50"/>
    </location>
</feature>
<keyword evidence="3" id="KW-1185">Reference proteome</keyword>
<accession>A0A5B7KD69</accession>
<proteinExistence type="predicted"/>
<dbReference type="EMBL" id="VSRR010144414">
    <property type="protein sequence ID" value="MPD05100.1"/>
    <property type="molecule type" value="Genomic_DNA"/>
</dbReference>
<organism evidence="2 3">
    <name type="scientific">Portunus trituberculatus</name>
    <name type="common">Swimming crab</name>
    <name type="synonym">Neptunus trituberculatus</name>
    <dbReference type="NCBI Taxonomy" id="210409"/>
    <lineage>
        <taxon>Eukaryota</taxon>
        <taxon>Metazoa</taxon>
        <taxon>Ecdysozoa</taxon>
        <taxon>Arthropoda</taxon>
        <taxon>Crustacea</taxon>
        <taxon>Multicrustacea</taxon>
        <taxon>Malacostraca</taxon>
        <taxon>Eumalacostraca</taxon>
        <taxon>Eucarida</taxon>
        <taxon>Decapoda</taxon>
        <taxon>Pleocyemata</taxon>
        <taxon>Brachyura</taxon>
        <taxon>Eubrachyura</taxon>
        <taxon>Portunoidea</taxon>
        <taxon>Portunidae</taxon>
        <taxon>Portuninae</taxon>
        <taxon>Portunus</taxon>
    </lineage>
</organism>
<feature type="region of interest" description="Disordered" evidence="1">
    <location>
        <begin position="1"/>
        <end position="66"/>
    </location>
</feature>
<gene>
    <name evidence="2" type="ORF">E2C01_100825</name>
</gene>
<dbReference type="Proteomes" id="UP000324222">
    <property type="component" value="Unassembled WGS sequence"/>
</dbReference>
<comment type="caution">
    <text evidence="2">The sequence shown here is derived from an EMBL/GenBank/DDBJ whole genome shotgun (WGS) entry which is preliminary data.</text>
</comment>
<evidence type="ECO:0000313" key="2">
    <source>
        <dbReference type="EMBL" id="MPD05100.1"/>
    </source>
</evidence>
<sequence length="66" mass="6772">MLAAANHSSVSYFNMRRENTLDNEGGSLSYHPPPAPMQGGAGRGGKGGRGSEAKPSGRVRAISESG</sequence>
<protein>
    <submittedName>
        <fullName evidence="2">Uncharacterized protein</fullName>
    </submittedName>
</protein>
<reference evidence="2 3" key="1">
    <citation type="submission" date="2019-05" db="EMBL/GenBank/DDBJ databases">
        <title>Another draft genome of Portunus trituberculatus and its Hox gene families provides insights of decapod evolution.</title>
        <authorList>
            <person name="Jeong J.-H."/>
            <person name="Song I."/>
            <person name="Kim S."/>
            <person name="Choi T."/>
            <person name="Kim D."/>
            <person name="Ryu S."/>
            <person name="Kim W."/>
        </authorList>
    </citation>
    <scope>NUCLEOTIDE SEQUENCE [LARGE SCALE GENOMIC DNA]</scope>
    <source>
        <tissue evidence="2">Muscle</tissue>
    </source>
</reference>